<evidence type="ECO:0000256" key="2">
    <source>
        <dbReference type="ARBA" id="ARBA00008973"/>
    </source>
</evidence>
<dbReference type="Gene3D" id="3.40.190.10">
    <property type="entry name" value="Periplasmic binding protein-like II"/>
    <property type="match status" value="2"/>
</dbReference>
<feature type="region of interest" description="Disordered" evidence="8">
    <location>
        <begin position="282"/>
        <end position="316"/>
    </location>
</feature>
<keyword evidence="3 9" id="KW-0732">Signal</keyword>
<evidence type="ECO:0000256" key="6">
    <source>
        <dbReference type="ARBA" id="ARBA00023288"/>
    </source>
</evidence>
<dbReference type="GO" id="GO:0016020">
    <property type="term" value="C:membrane"/>
    <property type="evidence" value="ECO:0007669"/>
    <property type="project" value="UniProtKB-SubCell"/>
</dbReference>
<evidence type="ECO:0000256" key="3">
    <source>
        <dbReference type="ARBA" id="ARBA00022729"/>
    </source>
</evidence>
<dbReference type="PROSITE" id="PS51257">
    <property type="entry name" value="PROKAR_LIPOPROTEIN"/>
    <property type="match status" value="1"/>
</dbReference>
<dbReference type="eggNOG" id="COG1464">
    <property type="taxonomic scope" value="Bacteria"/>
</dbReference>
<keyword evidence="5" id="KW-0564">Palmitate</keyword>
<dbReference type="OrthoDB" id="9812878at2"/>
<dbReference type="SUPFAM" id="SSF53850">
    <property type="entry name" value="Periplasmic binding protein-like II"/>
    <property type="match status" value="1"/>
</dbReference>
<gene>
    <name evidence="10" type="ORF">MOPEL_073_00040</name>
</gene>
<evidence type="ECO:0000313" key="10">
    <source>
        <dbReference type="EMBL" id="GAB48364.1"/>
    </source>
</evidence>
<organism evidence="10 11">
    <name type="scientific">Mobilicoccus pelagius NBRC 104925</name>
    <dbReference type="NCBI Taxonomy" id="1089455"/>
    <lineage>
        <taxon>Bacteria</taxon>
        <taxon>Bacillati</taxon>
        <taxon>Actinomycetota</taxon>
        <taxon>Actinomycetes</taxon>
        <taxon>Micrococcales</taxon>
        <taxon>Dermatophilaceae</taxon>
        <taxon>Mobilicoccus</taxon>
    </lineage>
</organism>
<feature type="signal peptide" evidence="9">
    <location>
        <begin position="1"/>
        <end position="21"/>
    </location>
</feature>
<accession>H5URK6</accession>
<feature type="lipid moiety-binding region" description="S-diacylglycerol cysteine" evidence="7">
    <location>
        <position position="22"/>
    </location>
</feature>
<dbReference type="Proteomes" id="UP000004367">
    <property type="component" value="Unassembled WGS sequence"/>
</dbReference>
<comment type="subcellular location">
    <subcellularLocation>
        <location evidence="1">Membrane</location>
        <topology evidence="1">Lipid-anchor</topology>
    </subcellularLocation>
</comment>
<dbReference type="RefSeq" id="WP_009482262.1">
    <property type="nucleotide sequence ID" value="NZ_BAFE01000052.1"/>
</dbReference>
<dbReference type="PANTHER" id="PTHR30429">
    <property type="entry name" value="D-METHIONINE-BINDING LIPOPROTEIN METQ"/>
    <property type="match status" value="1"/>
</dbReference>
<reference evidence="10 11" key="1">
    <citation type="submission" date="2012-02" db="EMBL/GenBank/DDBJ databases">
        <title>Whole genome shotgun sequence of Mobilicoccus pelagius NBRC 104925.</title>
        <authorList>
            <person name="Yoshida Y."/>
            <person name="Hosoyama A."/>
            <person name="Tsuchikane K."/>
            <person name="Katsumata H."/>
            <person name="Yamazaki S."/>
            <person name="Fujita N."/>
        </authorList>
    </citation>
    <scope>NUCLEOTIDE SEQUENCE [LARGE SCALE GENOMIC DNA]</scope>
    <source>
        <strain evidence="10 11">NBRC 104925</strain>
    </source>
</reference>
<comment type="caution">
    <text evidence="10">The sequence shown here is derived from an EMBL/GenBank/DDBJ whole genome shotgun (WGS) entry which is preliminary data.</text>
</comment>
<evidence type="ECO:0000313" key="11">
    <source>
        <dbReference type="Proteomes" id="UP000004367"/>
    </source>
</evidence>
<dbReference type="PIRSF" id="PIRSF002854">
    <property type="entry name" value="MetQ"/>
    <property type="match status" value="1"/>
</dbReference>
<keyword evidence="4" id="KW-0472">Membrane</keyword>
<keyword evidence="6" id="KW-0449">Lipoprotein</keyword>
<name>H5URK6_9MICO</name>
<protein>
    <submittedName>
        <fullName evidence="10">Putative ABC transporter substrate-binding protein</fullName>
    </submittedName>
</protein>
<proteinExistence type="inferred from homology"/>
<comment type="similarity">
    <text evidence="2">Belongs to the NlpA lipoprotein family.</text>
</comment>
<dbReference type="InterPro" id="IPR004872">
    <property type="entry name" value="Lipoprotein_NlpA"/>
</dbReference>
<dbReference type="STRING" id="1089455.MOPEL_073_00040"/>
<dbReference type="AlphaFoldDB" id="H5URK6"/>
<keyword evidence="11" id="KW-1185">Reference proteome</keyword>
<evidence type="ECO:0000256" key="1">
    <source>
        <dbReference type="ARBA" id="ARBA00004635"/>
    </source>
</evidence>
<sequence>MPRPALSVLALASILPLTLSACGLANGGGGADADPKAPLTIMADSEPHSTLLKQAEKLGLLGDVTIEVKEIAGDVDANQLVASGDVDANYFQHAPYLKNWNAEHSGNLQLVGLVHVEPLGLYSRKVHSVAATPNGANIAIPADAVNQARALFLLQQAGLLTLNVKADDPALDYAQVTQKNIVENPKKLIFTTVDRPQLAATLDDPKVTLSIVNGNYALEGGLVPSEDALVLDEVENNPYANGLVTRPELVNDPRVRKVAQALADPQIARFITTTFKGSVLPATQPGTAATPASPTSATDSAAGSATPTPATGTARS</sequence>
<dbReference type="PANTHER" id="PTHR30429:SF0">
    <property type="entry name" value="METHIONINE-BINDING LIPOPROTEIN METQ"/>
    <property type="match status" value="1"/>
</dbReference>
<feature type="chain" id="PRO_5039228401" evidence="9">
    <location>
        <begin position="22"/>
        <end position="316"/>
    </location>
</feature>
<evidence type="ECO:0000256" key="9">
    <source>
        <dbReference type="SAM" id="SignalP"/>
    </source>
</evidence>
<evidence type="ECO:0000256" key="4">
    <source>
        <dbReference type="ARBA" id="ARBA00023136"/>
    </source>
</evidence>
<evidence type="ECO:0000256" key="5">
    <source>
        <dbReference type="ARBA" id="ARBA00023139"/>
    </source>
</evidence>
<evidence type="ECO:0000256" key="7">
    <source>
        <dbReference type="PIRSR" id="PIRSR002854-1"/>
    </source>
</evidence>
<dbReference type="EMBL" id="BAFE01000052">
    <property type="protein sequence ID" value="GAB48364.1"/>
    <property type="molecule type" value="Genomic_DNA"/>
</dbReference>
<dbReference type="Pfam" id="PF03180">
    <property type="entry name" value="Lipoprotein_9"/>
    <property type="match status" value="1"/>
</dbReference>
<evidence type="ECO:0000256" key="8">
    <source>
        <dbReference type="SAM" id="MobiDB-lite"/>
    </source>
</evidence>